<protein>
    <submittedName>
        <fullName evidence="2">Uncharacterized protein</fullName>
    </submittedName>
</protein>
<name>A0A811MBS2_9POAL</name>
<dbReference type="Proteomes" id="UP000604825">
    <property type="component" value="Unassembled WGS sequence"/>
</dbReference>
<sequence>MKNGPHGLHEHKATKYCKWNFPPGQACSRQGDPARCNKEGRRRSQSWQNEEEGREAADGGIQVSGRISRRRRPRHPYGWHAASWSNGAG</sequence>
<feature type="region of interest" description="Disordered" evidence="1">
    <location>
        <begin position="19"/>
        <end position="89"/>
    </location>
</feature>
<dbReference type="AlphaFoldDB" id="A0A811MBS2"/>
<keyword evidence="3" id="KW-1185">Reference proteome</keyword>
<proteinExistence type="predicted"/>
<evidence type="ECO:0000256" key="1">
    <source>
        <dbReference type="SAM" id="MobiDB-lite"/>
    </source>
</evidence>
<evidence type="ECO:0000313" key="2">
    <source>
        <dbReference type="EMBL" id="CAD6202495.1"/>
    </source>
</evidence>
<comment type="caution">
    <text evidence="2">The sequence shown here is derived from an EMBL/GenBank/DDBJ whole genome shotgun (WGS) entry which is preliminary data.</text>
</comment>
<dbReference type="EMBL" id="CAJGYO010000001">
    <property type="protein sequence ID" value="CAD6202495.1"/>
    <property type="molecule type" value="Genomic_DNA"/>
</dbReference>
<reference evidence="2" key="1">
    <citation type="submission" date="2020-10" db="EMBL/GenBank/DDBJ databases">
        <authorList>
            <person name="Han B."/>
            <person name="Lu T."/>
            <person name="Zhao Q."/>
            <person name="Huang X."/>
            <person name="Zhao Y."/>
        </authorList>
    </citation>
    <scope>NUCLEOTIDE SEQUENCE</scope>
</reference>
<evidence type="ECO:0000313" key="3">
    <source>
        <dbReference type="Proteomes" id="UP000604825"/>
    </source>
</evidence>
<feature type="compositionally biased region" description="Basic residues" evidence="1">
    <location>
        <begin position="67"/>
        <end position="77"/>
    </location>
</feature>
<accession>A0A811MBS2</accession>
<gene>
    <name evidence="2" type="ORF">NCGR_LOCUS783</name>
</gene>
<organism evidence="2 3">
    <name type="scientific">Miscanthus lutarioriparius</name>
    <dbReference type="NCBI Taxonomy" id="422564"/>
    <lineage>
        <taxon>Eukaryota</taxon>
        <taxon>Viridiplantae</taxon>
        <taxon>Streptophyta</taxon>
        <taxon>Embryophyta</taxon>
        <taxon>Tracheophyta</taxon>
        <taxon>Spermatophyta</taxon>
        <taxon>Magnoliopsida</taxon>
        <taxon>Liliopsida</taxon>
        <taxon>Poales</taxon>
        <taxon>Poaceae</taxon>
        <taxon>PACMAD clade</taxon>
        <taxon>Panicoideae</taxon>
        <taxon>Andropogonodae</taxon>
        <taxon>Andropogoneae</taxon>
        <taxon>Saccharinae</taxon>
        <taxon>Miscanthus</taxon>
    </lineage>
</organism>